<dbReference type="Pfam" id="PF00043">
    <property type="entry name" value="GST_C"/>
    <property type="match status" value="1"/>
</dbReference>
<evidence type="ECO:0000256" key="4">
    <source>
        <dbReference type="RuleBase" id="RU003494"/>
    </source>
</evidence>
<proteinExistence type="inferred from homology"/>
<dbReference type="CDD" id="cd03058">
    <property type="entry name" value="GST_N_Tau"/>
    <property type="match status" value="1"/>
</dbReference>
<gene>
    <name evidence="7" type="ORF">GH714_021153</name>
</gene>
<comment type="caution">
    <text evidence="7">The sequence shown here is derived from an EMBL/GenBank/DDBJ whole genome shotgun (WGS) entry which is preliminary data.</text>
</comment>
<dbReference type="Pfam" id="PF02798">
    <property type="entry name" value="GST_N"/>
    <property type="match status" value="1"/>
</dbReference>
<protein>
    <recommendedName>
        <fullName evidence="1">glutathione transferase</fullName>
        <ecNumber evidence="1">2.5.1.18</ecNumber>
    </recommendedName>
</protein>
<evidence type="ECO:0000259" key="6">
    <source>
        <dbReference type="PROSITE" id="PS50405"/>
    </source>
</evidence>
<sequence length="225" mass="25508">MAEQEVKLLGAGTSPFVHRVKVALELKGIPYEYIQEDVFNKSSLLLKYNPVFKKIPVLVHNQKPISESLVILEYIDETWKHNPMFPQDAHEKAMARFWAKFIDDKVTTAIRGVLTTEGVQQQENEKHAMEALQVIDGELKGKKFFGGESIGFVDIVMGGITLWLEALEEAAGVKIHDPEKYPSIDKWMQNFAQLPVIKESLPQRDILLQYFRKGRQLSLASAAGK</sequence>
<reference evidence="7 8" key="1">
    <citation type="journal article" date="2020" name="Mol. Plant">
        <title>The Chromosome-Based Rubber Tree Genome Provides New Insights into Spurge Genome Evolution and Rubber Biosynthesis.</title>
        <authorList>
            <person name="Liu J."/>
            <person name="Shi C."/>
            <person name="Shi C.C."/>
            <person name="Li W."/>
            <person name="Zhang Q.J."/>
            <person name="Zhang Y."/>
            <person name="Li K."/>
            <person name="Lu H.F."/>
            <person name="Shi C."/>
            <person name="Zhu S.T."/>
            <person name="Xiao Z.Y."/>
            <person name="Nan H."/>
            <person name="Yue Y."/>
            <person name="Zhu X.G."/>
            <person name="Wu Y."/>
            <person name="Hong X.N."/>
            <person name="Fan G.Y."/>
            <person name="Tong Y."/>
            <person name="Zhang D."/>
            <person name="Mao C.L."/>
            <person name="Liu Y.L."/>
            <person name="Hao S.J."/>
            <person name="Liu W.Q."/>
            <person name="Lv M.Q."/>
            <person name="Zhang H.B."/>
            <person name="Liu Y."/>
            <person name="Hu-Tang G.R."/>
            <person name="Wang J.P."/>
            <person name="Wang J.H."/>
            <person name="Sun Y.H."/>
            <person name="Ni S.B."/>
            <person name="Chen W.B."/>
            <person name="Zhang X.C."/>
            <person name="Jiao Y.N."/>
            <person name="Eichler E.E."/>
            <person name="Li G.H."/>
            <person name="Liu X."/>
            <person name="Gao L.Z."/>
        </authorList>
    </citation>
    <scope>NUCLEOTIDE SEQUENCE [LARGE SCALE GENOMIC DNA]</scope>
    <source>
        <strain evidence="8">cv. GT1</strain>
        <tissue evidence="7">Leaf</tissue>
    </source>
</reference>
<dbReference type="PANTHER" id="PTHR11260">
    <property type="entry name" value="GLUTATHIONE S-TRANSFERASE, GST, SUPERFAMILY, GST DOMAIN CONTAINING"/>
    <property type="match status" value="1"/>
</dbReference>
<evidence type="ECO:0000256" key="1">
    <source>
        <dbReference type="ARBA" id="ARBA00012452"/>
    </source>
</evidence>
<dbReference type="InterPro" id="IPR045074">
    <property type="entry name" value="GST_C_Tau"/>
</dbReference>
<dbReference type="PANTHER" id="PTHR11260:SF788">
    <property type="entry name" value="GLUTATHIONE TRANSFERASE"/>
    <property type="match status" value="1"/>
</dbReference>
<dbReference type="GO" id="GO:0005737">
    <property type="term" value="C:cytoplasm"/>
    <property type="evidence" value="ECO:0007669"/>
    <property type="project" value="TreeGrafter"/>
</dbReference>
<dbReference type="InterPro" id="IPR045073">
    <property type="entry name" value="Omega/Tau-like"/>
</dbReference>
<feature type="domain" description="GST N-terminal" evidence="5">
    <location>
        <begin position="4"/>
        <end position="83"/>
    </location>
</feature>
<dbReference type="Gene3D" id="1.20.1050.10">
    <property type="match status" value="1"/>
</dbReference>
<dbReference type="AlphaFoldDB" id="A0A6A6LZC1"/>
<comment type="similarity">
    <text evidence="4">Belongs to the GST superfamily.</text>
</comment>
<dbReference type="EMBL" id="JAAGAX010000008">
    <property type="protein sequence ID" value="KAF2306752.1"/>
    <property type="molecule type" value="Genomic_DNA"/>
</dbReference>
<dbReference type="Gene3D" id="3.40.30.10">
    <property type="entry name" value="Glutaredoxin"/>
    <property type="match status" value="1"/>
</dbReference>
<dbReference type="CDD" id="cd03185">
    <property type="entry name" value="GST_C_Tau"/>
    <property type="match status" value="1"/>
</dbReference>
<evidence type="ECO:0000256" key="3">
    <source>
        <dbReference type="ARBA" id="ARBA00047960"/>
    </source>
</evidence>
<evidence type="ECO:0000259" key="5">
    <source>
        <dbReference type="PROSITE" id="PS50404"/>
    </source>
</evidence>
<name>A0A6A6LZC1_HEVBR</name>
<dbReference type="SUPFAM" id="SSF47616">
    <property type="entry name" value="GST C-terminal domain-like"/>
    <property type="match status" value="1"/>
</dbReference>
<keyword evidence="2" id="KW-0808">Transferase</keyword>
<dbReference type="PROSITE" id="PS50405">
    <property type="entry name" value="GST_CTER"/>
    <property type="match status" value="1"/>
</dbReference>
<dbReference type="FunFam" id="3.40.30.10:FF:000014">
    <property type="entry name" value="Tau class glutathione S-transferase"/>
    <property type="match status" value="1"/>
</dbReference>
<dbReference type="FunFam" id="1.20.1050.10:FF:000012">
    <property type="entry name" value="Tau class glutathione S-transferase"/>
    <property type="match status" value="1"/>
</dbReference>
<organism evidence="7 8">
    <name type="scientific">Hevea brasiliensis</name>
    <name type="common">Para rubber tree</name>
    <name type="synonym">Siphonia brasiliensis</name>
    <dbReference type="NCBI Taxonomy" id="3981"/>
    <lineage>
        <taxon>Eukaryota</taxon>
        <taxon>Viridiplantae</taxon>
        <taxon>Streptophyta</taxon>
        <taxon>Embryophyta</taxon>
        <taxon>Tracheophyta</taxon>
        <taxon>Spermatophyta</taxon>
        <taxon>Magnoliopsida</taxon>
        <taxon>eudicotyledons</taxon>
        <taxon>Gunneridae</taxon>
        <taxon>Pentapetalae</taxon>
        <taxon>rosids</taxon>
        <taxon>fabids</taxon>
        <taxon>Malpighiales</taxon>
        <taxon>Euphorbiaceae</taxon>
        <taxon>Crotonoideae</taxon>
        <taxon>Micrandreae</taxon>
        <taxon>Hevea</taxon>
    </lineage>
</organism>
<dbReference type="SFLD" id="SFLDG00358">
    <property type="entry name" value="Main_(cytGST)"/>
    <property type="match status" value="1"/>
</dbReference>
<evidence type="ECO:0000256" key="2">
    <source>
        <dbReference type="ARBA" id="ARBA00022679"/>
    </source>
</evidence>
<dbReference type="SUPFAM" id="SSF52833">
    <property type="entry name" value="Thioredoxin-like"/>
    <property type="match status" value="1"/>
</dbReference>
<dbReference type="SFLD" id="SFLDG01152">
    <property type="entry name" value="Main.3:_Omega-_and_Tau-like"/>
    <property type="match status" value="1"/>
</dbReference>
<dbReference type="GO" id="GO:0006749">
    <property type="term" value="P:glutathione metabolic process"/>
    <property type="evidence" value="ECO:0007669"/>
    <property type="project" value="InterPro"/>
</dbReference>
<dbReference type="SFLD" id="SFLDS00019">
    <property type="entry name" value="Glutathione_Transferase_(cytos"/>
    <property type="match status" value="1"/>
</dbReference>
<dbReference type="Proteomes" id="UP000467840">
    <property type="component" value="Chromosome 9"/>
</dbReference>
<dbReference type="PROSITE" id="PS50404">
    <property type="entry name" value="GST_NTER"/>
    <property type="match status" value="1"/>
</dbReference>
<evidence type="ECO:0000313" key="7">
    <source>
        <dbReference type="EMBL" id="KAF2306752.1"/>
    </source>
</evidence>
<dbReference type="InterPro" id="IPR010987">
    <property type="entry name" value="Glutathione-S-Trfase_C-like"/>
</dbReference>
<dbReference type="InterPro" id="IPR040079">
    <property type="entry name" value="Glutathione_S-Trfase"/>
</dbReference>
<dbReference type="GO" id="GO:0004364">
    <property type="term" value="F:glutathione transferase activity"/>
    <property type="evidence" value="ECO:0007669"/>
    <property type="project" value="UniProtKB-EC"/>
</dbReference>
<comment type="catalytic activity">
    <reaction evidence="3">
        <text>RX + glutathione = an S-substituted glutathione + a halide anion + H(+)</text>
        <dbReference type="Rhea" id="RHEA:16437"/>
        <dbReference type="ChEBI" id="CHEBI:15378"/>
        <dbReference type="ChEBI" id="CHEBI:16042"/>
        <dbReference type="ChEBI" id="CHEBI:17792"/>
        <dbReference type="ChEBI" id="CHEBI:57925"/>
        <dbReference type="ChEBI" id="CHEBI:90779"/>
        <dbReference type="EC" id="2.5.1.18"/>
    </reaction>
</comment>
<evidence type="ECO:0000313" key="8">
    <source>
        <dbReference type="Proteomes" id="UP000467840"/>
    </source>
</evidence>
<feature type="domain" description="GST C-terminal" evidence="6">
    <location>
        <begin position="88"/>
        <end position="217"/>
    </location>
</feature>
<dbReference type="InterPro" id="IPR004045">
    <property type="entry name" value="Glutathione_S-Trfase_N"/>
</dbReference>
<keyword evidence="8" id="KW-1185">Reference proteome</keyword>
<dbReference type="EC" id="2.5.1.18" evidence="1"/>
<dbReference type="InterPro" id="IPR036282">
    <property type="entry name" value="Glutathione-S-Trfase_C_sf"/>
</dbReference>
<dbReference type="InterPro" id="IPR004046">
    <property type="entry name" value="GST_C"/>
</dbReference>
<dbReference type="InterPro" id="IPR036249">
    <property type="entry name" value="Thioredoxin-like_sf"/>
</dbReference>
<accession>A0A6A6LZC1</accession>